<dbReference type="EMBL" id="BMQQ01000021">
    <property type="protein sequence ID" value="GGT48655.1"/>
    <property type="molecule type" value="Genomic_DNA"/>
</dbReference>
<dbReference type="Proteomes" id="UP000619486">
    <property type="component" value="Unassembled WGS sequence"/>
</dbReference>
<feature type="region of interest" description="Disordered" evidence="1">
    <location>
        <begin position="925"/>
        <end position="956"/>
    </location>
</feature>
<evidence type="ECO:0000313" key="3">
    <source>
        <dbReference type="Proteomes" id="UP000619486"/>
    </source>
</evidence>
<protein>
    <recommendedName>
        <fullName evidence="4">Tetratricopeptide repeat protein</fullName>
    </recommendedName>
</protein>
<dbReference type="SUPFAM" id="SSF48452">
    <property type="entry name" value="TPR-like"/>
    <property type="match status" value="2"/>
</dbReference>
<evidence type="ECO:0000313" key="2">
    <source>
        <dbReference type="EMBL" id="GGT48655.1"/>
    </source>
</evidence>
<keyword evidence="3" id="KW-1185">Reference proteome</keyword>
<dbReference type="Gene3D" id="1.25.40.10">
    <property type="entry name" value="Tetratricopeptide repeat domain"/>
    <property type="match status" value="1"/>
</dbReference>
<accession>A0A918H9Z3</accession>
<reference evidence="2" key="1">
    <citation type="journal article" date="2014" name="Int. J. Syst. Evol. Microbiol.">
        <title>Complete genome sequence of Corynebacterium casei LMG S-19264T (=DSM 44701T), isolated from a smear-ripened cheese.</title>
        <authorList>
            <consortium name="US DOE Joint Genome Institute (JGI-PGF)"/>
            <person name="Walter F."/>
            <person name="Albersmeier A."/>
            <person name="Kalinowski J."/>
            <person name="Ruckert C."/>
        </authorList>
    </citation>
    <scope>NUCLEOTIDE SEQUENCE</scope>
    <source>
        <strain evidence="2">JCM 3172</strain>
    </source>
</reference>
<comment type="caution">
    <text evidence="2">The sequence shown here is derived from an EMBL/GenBank/DDBJ whole genome shotgun (WGS) entry which is preliminary data.</text>
</comment>
<evidence type="ECO:0008006" key="4">
    <source>
        <dbReference type="Google" id="ProtNLM"/>
    </source>
</evidence>
<dbReference type="InterPro" id="IPR011990">
    <property type="entry name" value="TPR-like_helical_dom_sf"/>
</dbReference>
<proteinExistence type="predicted"/>
<organism evidence="2 3">
    <name type="scientific">Streptomyces purpureus</name>
    <dbReference type="NCBI Taxonomy" id="1951"/>
    <lineage>
        <taxon>Bacteria</taxon>
        <taxon>Bacillati</taxon>
        <taxon>Actinomycetota</taxon>
        <taxon>Actinomycetes</taxon>
        <taxon>Kitasatosporales</taxon>
        <taxon>Streptomycetaceae</taxon>
        <taxon>Streptomyces</taxon>
    </lineage>
</organism>
<name>A0A918H9Z3_9ACTN</name>
<dbReference type="RefSeq" id="WP_189203714.1">
    <property type="nucleotide sequence ID" value="NZ_BMQQ01000021.1"/>
</dbReference>
<sequence length="956" mass="102741">MTLTIDALREAMRDNYAQPEGPARNARAERLLAEAEGIGEPLAVIEALGHQLQVYNYSSEKAKMFVPFARLLRMWDERPEDFDAYETHALHWVFKWVSSGMLDQPHIPLAAIEKWLGEMEHRYRLAGHSERAVRQGEFRVARHLGDLERAERAYAAWLAADRDDMADCHACELHGQGVWQAQLGADEKALEIWAPVLEGEHTCAHEPHAVLASSLLPLVRLGEGDRARAHHLRGYRLVRPMESMRGAAALHIEFCALTGNEARGLEILAERPAYFTDSGDPDSQMDFLSVAALLMDRLVALGHGEREVPGPAGTRWTAGALARHARGEALAIAARFDERNGTDRVSALVGERMAQEPLMERLPLGVRAVGAVRAGAPVPAAPASASSGEPAGVEELLAEARRLTAARHPDARGAWARLGRAVAADGPDGLDHVDGLARAELDDHAAMAHDGEPAEAIALFHDAARQYEAAGEPARAAAALARAALLHALDDRPDEALRGVEQAVARLLTLHAEGLAAPREVSGGLLNQARIRMALLEGADDGTVEEALTALEEFAAPHGDDAAVTDRAAEASSLRGDLAARSGDLAGAVGHYARAAEIFHAAGLPWYAVEAEARLAGAARHLGDLETAERAARAALEHGGPYVQARWHARLHQQLAEVLAQTGEFGQATDHALEAAHWADEAGESGHFGAYARHQLGGWLLRMGSTAEAAAILEAVLPDLTVDEHGDGMVVQTLWWLGECLMALDEPRAAAEHWLRAADLAAAWPEQWDHATLAGLAGRALYRAELLPEAERAYGRAAELWRELGDVHALVRTLRIRGWVAGGAAGRELMAEAAGECEAALSEASGEAADRLRAELADTYRQTGELLARAEDPDLREALAWVDRAATTFASAGPAYTDQSTGADLLAAWLLLDLADPSSAAARAGAVRERYESAEGETAESRRSEADSILREARSL</sequence>
<reference evidence="2" key="2">
    <citation type="submission" date="2020-09" db="EMBL/GenBank/DDBJ databases">
        <authorList>
            <person name="Sun Q."/>
            <person name="Ohkuma M."/>
        </authorList>
    </citation>
    <scope>NUCLEOTIDE SEQUENCE</scope>
    <source>
        <strain evidence="2">JCM 3172</strain>
    </source>
</reference>
<evidence type="ECO:0000256" key="1">
    <source>
        <dbReference type="SAM" id="MobiDB-lite"/>
    </source>
</evidence>
<dbReference type="AlphaFoldDB" id="A0A918H9Z3"/>
<feature type="compositionally biased region" description="Basic and acidic residues" evidence="1">
    <location>
        <begin position="926"/>
        <end position="956"/>
    </location>
</feature>
<gene>
    <name evidence="2" type="ORF">GCM10014713_48610</name>
</gene>